<dbReference type="InterPro" id="IPR052048">
    <property type="entry name" value="ST_Response_Regulator"/>
</dbReference>
<dbReference type="PANTHER" id="PTHR43228">
    <property type="entry name" value="TWO-COMPONENT RESPONSE REGULATOR"/>
    <property type="match status" value="1"/>
</dbReference>
<dbReference type="InterPro" id="IPR011006">
    <property type="entry name" value="CheY-like_superfamily"/>
</dbReference>
<proteinExistence type="predicted"/>
<evidence type="ECO:0000313" key="2">
    <source>
        <dbReference type="EMBL" id="WOJ88494.1"/>
    </source>
</evidence>
<keyword evidence="3" id="KW-1185">Reference proteome</keyword>
<dbReference type="Pfam" id="PF00072">
    <property type="entry name" value="Response_reg"/>
    <property type="match status" value="1"/>
</dbReference>
<accession>A0ABZ0HMI1</accession>
<reference evidence="2 3" key="1">
    <citation type="submission" date="2023-10" db="EMBL/GenBank/DDBJ databases">
        <title>Novel methanotroph of the genus Methylocapsa from a subarctic wetland.</title>
        <authorList>
            <person name="Belova S.E."/>
            <person name="Oshkin I.Y."/>
            <person name="Miroshnikov K."/>
            <person name="Dedysh S.N."/>
        </authorList>
    </citation>
    <scope>NUCLEOTIDE SEQUENCE [LARGE SCALE GENOMIC DNA]</scope>
    <source>
        <strain evidence="2 3">RX1</strain>
    </source>
</reference>
<organism evidence="2 3">
    <name type="scientific">Methylocapsa polymorpha</name>
    <dbReference type="NCBI Taxonomy" id="3080828"/>
    <lineage>
        <taxon>Bacteria</taxon>
        <taxon>Pseudomonadati</taxon>
        <taxon>Pseudomonadota</taxon>
        <taxon>Alphaproteobacteria</taxon>
        <taxon>Hyphomicrobiales</taxon>
        <taxon>Beijerinckiaceae</taxon>
        <taxon>Methylocapsa</taxon>
    </lineage>
</organism>
<feature type="domain" description="Response regulatory" evidence="1">
    <location>
        <begin position="7"/>
        <end position="121"/>
    </location>
</feature>
<dbReference type="SUPFAM" id="SSF52172">
    <property type="entry name" value="CheY-like"/>
    <property type="match status" value="1"/>
</dbReference>
<dbReference type="Proteomes" id="UP001626536">
    <property type="component" value="Chromosome"/>
</dbReference>
<dbReference type="Gene3D" id="3.40.50.2300">
    <property type="match status" value="1"/>
</dbReference>
<name>A0ABZ0HMI1_9HYPH</name>
<dbReference type="SMART" id="SM00448">
    <property type="entry name" value="REC"/>
    <property type="match status" value="1"/>
</dbReference>
<evidence type="ECO:0000259" key="1">
    <source>
        <dbReference type="SMART" id="SM00448"/>
    </source>
</evidence>
<dbReference type="EMBL" id="CP136862">
    <property type="protein sequence ID" value="WOJ88494.1"/>
    <property type="molecule type" value="Genomic_DNA"/>
</dbReference>
<dbReference type="InterPro" id="IPR001789">
    <property type="entry name" value="Sig_transdc_resp-reg_receiver"/>
</dbReference>
<sequence>MPFASALRVLIVDDQLTSRLLIRGGLQELGVLDIEMAADGEQAFKIMMAKPAHLVISDFNMPKMDGIAFLRAIRNYEPTKKSAFILLTGRGDKELIERAKQNGANNVLAKPFTIPVLKAQIEGVVGRLK</sequence>
<gene>
    <name evidence="2" type="ORF">RZS28_11735</name>
</gene>
<dbReference type="RefSeq" id="WP_407337930.1">
    <property type="nucleotide sequence ID" value="NZ_CP136862.1"/>
</dbReference>
<evidence type="ECO:0000313" key="3">
    <source>
        <dbReference type="Proteomes" id="UP001626536"/>
    </source>
</evidence>
<protein>
    <submittedName>
        <fullName evidence="2">Response regulator</fullName>
    </submittedName>
</protein>
<dbReference type="PANTHER" id="PTHR43228:SF1">
    <property type="entry name" value="TWO-COMPONENT RESPONSE REGULATOR ARR22"/>
    <property type="match status" value="1"/>
</dbReference>